<gene>
    <name evidence="2" type="ORF">EDM56_26270</name>
</gene>
<dbReference type="EMBL" id="RHHQ01000023">
    <property type="protein sequence ID" value="RNB81227.1"/>
    <property type="molecule type" value="Genomic_DNA"/>
</dbReference>
<proteinExistence type="predicted"/>
<evidence type="ECO:0000313" key="2">
    <source>
        <dbReference type="EMBL" id="RNB81227.1"/>
    </source>
</evidence>
<accession>A0A3M8D1C3</accession>
<evidence type="ECO:0000256" key="1">
    <source>
        <dbReference type="SAM" id="SignalP"/>
    </source>
</evidence>
<sequence length="294" mass="33409">MKMARRTFGFILLLSMFSFLTGFSAEEKELKATYLWQTTLIATEPDQILTFAKEQGVNLVYLKIDITRKASYYQSFIKKASEAGVKVQALGGLASWGLEQNRPKIMAFVDWVIAYNKSAADTEKISGIHFDIEPYVMPEWKTAEQASIMRQWMGNVDAYIERAQLDPTLEIGCDIPFWLDKTYLPDDSTTTISEWLISKHDQITVMAYRDRADGSNSISSLVPQELNWADQLGKKALVAVETKESSEGNFVTFYEEGKTYMNAELSKLPSLLSPHPSYVGTAIHSYEYWKPLKE</sequence>
<comment type="caution">
    <text evidence="2">The sequence shown here is derived from an EMBL/GenBank/DDBJ whole genome shotgun (WGS) entry which is preliminary data.</text>
</comment>
<dbReference type="Proteomes" id="UP000271031">
    <property type="component" value="Unassembled WGS sequence"/>
</dbReference>
<feature type="chain" id="PRO_5039494206" description="Amidase" evidence="1">
    <location>
        <begin position="25"/>
        <end position="294"/>
    </location>
</feature>
<keyword evidence="3" id="KW-1185">Reference proteome</keyword>
<feature type="signal peptide" evidence="1">
    <location>
        <begin position="1"/>
        <end position="24"/>
    </location>
</feature>
<reference evidence="2 3" key="1">
    <citation type="submission" date="2018-10" db="EMBL/GenBank/DDBJ databases">
        <title>Phylogenomics of Brevibacillus.</title>
        <authorList>
            <person name="Dunlap C."/>
        </authorList>
    </citation>
    <scope>NUCLEOTIDE SEQUENCE [LARGE SCALE GENOMIC DNA]</scope>
    <source>
        <strain evidence="2 3">JCM 15716</strain>
    </source>
</reference>
<evidence type="ECO:0008006" key="4">
    <source>
        <dbReference type="Google" id="ProtNLM"/>
    </source>
</evidence>
<keyword evidence="1" id="KW-0732">Signal</keyword>
<organism evidence="2 3">
    <name type="scientific">Brevibacillus fluminis</name>
    <dbReference type="NCBI Taxonomy" id="511487"/>
    <lineage>
        <taxon>Bacteria</taxon>
        <taxon>Bacillati</taxon>
        <taxon>Bacillota</taxon>
        <taxon>Bacilli</taxon>
        <taxon>Bacillales</taxon>
        <taxon>Paenibacillaceae</taxon>
        <taxon>Brevibacillus</taxon>
    </lineage>
</organism>
<evidence type="ECO:0000313" key="3">
    <source>
        <dbReference type="Proteomes" id="UP000271031"/>
    </source>
</evidence>
<protein>
    <recommendedName>
        <fullName evidence="4">Amidase</fullName>
    </recommendedName>
</protein>
<name>A0A3M8D1C3_9BACL</name>
<dbReference type="AlphaFoldDB" id="A0A3M8D1C3"/>